<proteinExistence type="predicted"/>
<name>A0ABT5TXI4_9MICO</name>
<dbReference type="InterPro" id="IPR050171">
    <property type="entry name" value="MFS_Transporters"/>
</dbReference>
<dbReference type="Pfam" id="PF07690">
    <property type="entry name" value="MFS_1"/>
    <property type="match status" value="1"/>
</dbReference>
<dbReference type="PANTHER" id="PTHR23517:SF3">
    <property type="entry name" value="INTEGRAL MEMBRANE TRANSPORT PROTEIN"/>
    <property type="match status" value="1"/>
</dbReference>
<dbReference type="InterPro" id="IPR011701">
    <property type="entry name" value="MFS"/>
</dbReference>
<evidence type="ECO:0000256" key="6">
    <source>
        <dbReference type="ARBA" id="ARBA00023136"/>
    </source>
</evidence>
<dbReference type="PANTHER" id="PTHR23517">
    <property type="entry name" value="RESISTANCE PROTEIN MDTM, PUTATIVE-RELATED-RELATED"/>
    <property type="match status" value="1"/>
</dbReference>
<feature type="transmembrane region" description="Helical" evidence="7">
    <location>
        <begin position="177"/>
        <end position="201"/>
    </location>
</feature>
<evidence type="ECO:0000313" key="9">
    <source>
        <dbReference type="EMBL" id="MDD9206782.1"/>
    </source>
</evidence>
<gene>
    <name evidence="9" type="ORF">PU560_09925</name>
</gene>
<keyword evidence="2" id="KW-0813">Transport</keyword>
<keyword evidence="3" id="KW-1003">Cell membrane</keyword>
<dbReference type="InterPro" id="IPR036259">
    <property type="entry name" value="MFS_trans_sf"/>
</dbReference>
<reference evidence="9" key="1">
    <citation type="submission" date="2023-02" db="EMBL/GenBank/DDBJ databases">
        <title>Georgenia sp.10Sc9-8, isolated from a soil sample collected from the Taklamakan desert.</title>
        <authorList>
            <person name="Liu S."/>
        </authorList>
    </citation>
    <scope>NUCLEOTIDE SEQUENCE</scope>
    <source>
        <strain evidence="9">10Sc9-8</strain>
    </source>
</reference>
<keyword evidence="5 7" id="KW-1133">Transmembrane helix</keyword>
<dbReference type="Gene3D" id="1.20.1250.20">
    <property type="entry name" value="MFS general substrate transporter like domains"/>
    <property type="match status" value="2"/>
</dbReference>
<evidence type="ECO:0000256" key="2">
    <source>
        <dbReference type="ARBA" id="ARBA00022448"/>
    </source>
</evidence>
<dbReference type="EMBL" id="JARACI010000974">
    <property type="protein sequence ID" value="MDD9206782.1"/>
    <property type="molecule type" value="Genomic_DNA"/>
</dbReference>
<sequence>ITPAMKRARVLATLGGMHRLGAFVGPFLGAAAIAGASLRAAYWVAAGCALLAVLVLLAVREPEDLRAQPRTGRSAPGREIRVVVRRYRHLFLTLGTAVFLVGATRGARQTVIPLWGEYQGFDPEVISLIFGLSGALDVLLFYPAGKVMDAFGRLWIGIPSMAIMAGAMVALPLTSTVAGVTVVAAVLGLGNGMGSGIMMTLGSDVAPPAERSTFLGVWRLFQDSGDAAGPLAISAGAALGSLAAGIWVTATFGTGAAAALARWVPRYSEHASRTTRRRAGLL</sequence>
<organism evidence="9 10">
    <name type="scientific">Georgenia halotolerans</name>
    <dbReference type="NCBI Taxonomy" id="3028317"/>
    <lineage>
        <taxon>Bacteria</taxon>
        <taxon>Bacillati</taxon>
        <taxon>Actinomycetota</taxon>
        <taxon>Actinomycetes</taxon>
        <taxon>Micrococcales</taxon>
        <taxon>Bogoriellaceae</taxon>
        <taxon>Georgenia</taxon>
    </lineage>
</organism>
<evidence type="ECO:0000256" key="4">
    <source>
        <dbReference type="ARBA" id="ARBA00022692"/>
    </source>
</evidence>
<dbReference type="InterPro" id="IPR020846">
    <property type="entry name" value="MFS_dom"/>
</dbReference>
<evidence type="ECO:0000256" key="1">
    <source>
        <dbReference type="ARBA" id="ARBA00004651"/>
    </source>
</evidence>
<evidence type="ECO:0000259" key="8">
    <source>
        <dbReference type="PROSITE" id="PS50850"/>
    </source>
</evidence>
<feature type="transmembrane region" description="Helical" evidence="7">
    <location>
        <begin position="12"/>
        <end position="34"/>
    </location>
</feature>
<keyword evidence="10" id="KW-1185">Reference proteome</keyword>
<feature type="transmembrane region" description="Helical" evidence="7">
    <location>
        <begin position="40"/>
        <end position="59"/>
    </location>
</feature>
<dbReference type="PROSITE" id="PS50850">
    <property type="entry name" value="MFS"/>
    <property type="match status" value="1"/>
</dbReference>
<evidence type="ECO:0000256" key="3">
    <source>
        <dbReference type="ARBA" id="ARBA00022475"/>
    </source>
</evidence>
<feature type="domain" description="Major facilitator superfamily (MFS) profile" evidence="8">
    <location>
        <begin position="1"/>
        <end position="268"/>
    </location>
</feature>
<comment type="caution">
    <text evidence="9">The sequence shown here is derived from an EMBL/GenBank/DDBJ whole genome shotgun (WGS) entry which is preliminary data.</text>
</comment>
<feature type="transmembrane region" description="Helical" evidence="7">
    <location>
        <begin position="154"/>
        <end position="171"/>
    </location>
</feature>
<feature type="transmembrane region" description="Helical" evidence="7">
    <location>
        <begin position="87"/>
        <end position="105"/>
    </location>
</feature>
<dbReference type="Proteomes" id="UP001165561">
    <property type="component" value="Unassembled WGS sequence"/>
</dbReference>
<comment type="subcellular location">
    <subcellularLocation>
        <location evidence="1">Cell membrane</location>
        <topology evidence="1">Multi-pass membrane protein</topology>
    </subcellularLocation>
</comment>
<keyword evidence="6 7" id="KW-0472">Membrane</keyword>
<dbReference type="SUPFAM" id="SSF103473">
    <property type="entry name" value="MFS general substrate transporter"/>
    <property type="match status" value="1"/>
</dbReference>
<evidence type="ECO:0000313" key="10">
    <source>
        <dbReference type="Proteomes" id="UP001165561"/>
    </source>
</evidence>
<protein>
    <submittedName>
        <fullName evidence="9">MFS transporter</fullName>
    </submittedName>
</protein>
<evidence type="ECO:0000256" key="7">
    <source>
        <dbReference type="SAM" id="Phobius"/>
    </source>
</evidence>
<keyword evidence="4 7" id="KW-0812">Transmembrane</keyword>
<feature type="non-terminal residue" evidence="9">
    <location>
        <position position="1"/>
    </location>
</feature>
<evidence type="ECO:0000256" key="5">
    <source>
        <dbReference type="ARBA" id="ARBA00022989"/>
    </source>
</evidence>
<accession>A0ABT5TXI4</accession>